<gene>
    <name evidence="1" type="ORF">HPB50_019071</name>
</gene>
<dbReference type="Proteomes" id="UP000821845">
    <property type="component" value="Chromosome 1"/>
</dbReference>
<evidence type="ECO:0000313" key="2">
    <source>
        <dbReference type="Proteomes" id="UP000821845"/>
    </source>
</evidence>
<dbReference type="EMBL" id="CM023481">
    <property type="protein sequence ID" value="KAH6947478.1"/>
    <property type="molecule type" value="Genomic_DNA"/>
</dbReference>
<protein>
    <submittedName>
        <fullName evidence="1">Uncharacterized protein</fullName>
    </submittedName>
</protein>
<comment type="caution">
    <text evidence="1">The sequence shown here is derived from an EMBL/GenBank/DDBJ whole genome shotgun (WGS) entry which is preliminary data.</text>
</comment>
<reference evidence="1" key="1">
    <citation type="submission" date="2020-05" db="EMBL/GenBank/DDBJ databases">
        <title>Large-scale comparative analyses of tick genomes elucidate their genetic diversity and vector capacities.</title>
        <authorList>
            <person name="Jia N."/>
            <person name="Wang J."/>
            <person name="Shi W."/>
            <person name="Du L."/>
            <person name="Sun Y."/>
            <person name="Zhan W."/>
            <person name="Jiang J."/>
            <person name="Wang Q."/>
            <person name="Zhang B."/>
            <person name="Ji P."/>
            <person name="Sakyi L.B."/>
            <person name="Cui X."/>
            <person name="Yuan T."/>
            <person name="Jiang B."/>
            <person name="Yang W."/>
            <person name="Lam T.T.-Y."/>
            <person name="Chang Q."/>
            <person name="Ding S."/>
            <person name="Wang X."/>
            <person name="Zhu J."/>
            <person name="Ruan X."/>
            <person name="Zhao L."/>
            <person name="Wei J."/>
            <person name="Que T."/>
            <person name="Du C."/>
            <person name="Cheng J."/>
            <person name="Dai P."/>
            <person name="Han X."/>
            <person name="Huang E."/>
            <person name="Gao Y."/>
            <person name="Liu J."/>
            <person name="Shao H."/>
            <person name="Ye R."/>
            <person name="Li L."/>
            <person name="Wei W."/>
            <person name="Wang X."/>
            <person name="Wang C."/>
            <person name="Yang T."/>
            <person name="Huo Q."/>
            <person name="Li W."/>
            <person name="Guo W."/>
            <person name="Chen H."/>
            <person name="Zhou L."/>
            <person name="Ni X."/>
            <person name="Tian J."/>
            <person name="Zhou Y."/>
            <person name="Sheng Y."/>
            <person name="Liu T."/>
            <person name="Pan Y."/>
            <person name="Xia L."/>
            <person name="Li J."/>
            <person name="Zhao F."/>
            <person name="Cao W."/>
        </authorList>
    </citation>
    <scope>NUCLEOTIDE SEQUENCE</scope>
    <source>
        <strain evidence="1">Hyas-2018</strain>
    </source>
</reference>
<keyword evidence="2" id="KW-1185">Reference proteome</keyword>
<sequence length="391" mass="44343">MTKRYNLRDRERHSSEMNGDGAENLQALGVADSDAGGQGSGTSDTASEQQLALLQLQLKIAEAETEKQRLMLESQRLRAREGAEPNDGRESLSLGGRSEEHRRLKFASLLKGVLAPMPNQEALVPMWFEDVEATLDSYDVPPEWWAGLVLPQLSERARGLLCRLKAEERKVYSKLKSSILDGLRLTAAEYKRLFMGSRKGENESWDQFAVRLENYFDYYVQSSKLFGPRSELYRQVRHLQDWLYHVCLKSEKPWAVSSRLRRLRCSTAALTEVFWNQLRASLPKKHRRCAAGTPVTYLDGASLPPNFYELLKMGPKFSLEPRAQKHELLATVHRVAAKAPSEERTRCISEGSSSIIVENLSGDFSSANAAFSVDIEDMFYSIPSCWKLYKN</sequence>
<name>A0ACB7TMT9_HYAAI</name>
<accession>A0ACB7TMT9</accession>
<evidence type="ECO:0000313" key="1">
    <source>
        <dbReference type="EMBL" id="KAH6947478.1"/>
    </source>
</evidence>
<proteinExistence type="predicted"/>
<organism evidence="1 2">
    <name type="scientific">Hyalomma asiaticum</name>
    <name type="common">Tick</name>
    <dbReference type="NCBI Taxonomy" id="266040"/>
    <lineage>
        <taxon>Eukaryota</taxon>
        <taxon>Metazoa</taxon>
        <taxon>Ecdysozoa</taxon>
        <taxon>Arthropoda</taxon>
        <taxon>Chelicerata</taxon>
        <taxon>Arachnida</taxon>
        <taxon>Acari</taxon>
        <taxon>Parasitiformes</taxon>
        <taxon>Ixodida</taxon>
        <taxon>Ixodoidea</taxon>
        <taxon>Ixodidae</taxon>
        <taxon>Hyalomminae</taxon>
        <taxon>Hyalomma</taxon>
    </lineage>
</organism>